<name>A0A5N5KRD0_PANHP</name>
<gene>
    <name evidence="11" type="ORF">PHYPO_G00125380</name>
</gene>
<keyword evidence="9" id="KW-1133">Transmembrane helix</keyword>
<keyword evidence="9" id="KW-0812">Transmembrane</keyword>
<evidence type="ECO:0000256" key="4">
    <source>
        <dbReference type="ARBA" id="ARBA00022737"/>
    </source>
</evidence>
<evidence type="ECO:0000256" key="8">
    <source>
        <dbReference type="PROSITE-ProRule" id="PRU00302"/>
    </source>
</evidence>
<keyword evidence="7" id="KW-0325">Glycoprotein</keyword>
<feature type="domain" description="Sushi" evidence="10">
    <location>
        <begin position="124"/>
        <end position="181"/>
    </location>
</feature>
<organism evidence="11 12">
    <name type="scientific">Pangasianodon hypophthalmus</name>
    <name type="common">Striped catfish</name>
    <name type="synonym">Helicophagus hypophthalmus</name>
    <dbReference type="NCBI Taxonomy" id="310915"/>
    <lineage>
        <taxon>Eukaryota</taxon>
        <taxon>Metazoa</taxon>
        <taxon>Chordata</taxon>
        <taxon>Craniata</taxon>
        <taxon>Vertebrata</taxon>
        <taxon>Euteleostomi</taxon>
        <taxon>Actinopterygii</taxon>
        <taxon>Neopterygii</taxon>
        <taxon>Teleostei</taxon>
        <taxon>Ostariophysi</taxon>
        <taxon>Siluriformes</taxon>
        <taxon>Pangasiidae</taxon>
        <taxon>Pangasianodon</taxon>
    </lineage>
</organism>
<evidence type="ECO:0000256" key="1">
    <source>
        <dbReference type="ARBA" id="ARBA00004370"/>
    </source>
</evidence>
<sequence length="814" mass="87799">MTAISCGHPGSPIYGRTLGDGFNLDDVVSFVCNDGYVLEGPSQAQCLPDRQWSHQPPSCRVVNCTDPGIPANSIRKSKIEFGNFTFGTVVSYDCNPGYYLFGASVLTCQPVAYWDRPLPECIEVDCGHPGVPPHALLIGEKFTFGSTVRYTCMGGRRLIGDTTRTCQLNGHWSGSLPHCSGETAGECGDPGTPAHATREEGTFHQRVKVRFTCATGHTLYGSAERICFPNGTWSGKQPTCKPIQCGNPGSPANGRVSLVNSTSFSHSVVYSCSDGYRLSGTPSRVCLPNATWSGAEPNCTLISCGDPGIPANGLRFGEAFTVGQNVTYACQPGYLMENSSISIRTCTQNGTWSGTLPTCRAVTCPPPPQISNGEVEGSVFQWGTSVSYRCLSGYELSFPAALTCVGQGSWSGDVPLCMPKFCGDPGIPAQGKREGQSFIFKSEAFYSCSAPYVLVGSSTRVCQADGTWSGSQPRCIEPTRTTCENPGTPEYGSLNASLGFKVGSTVRFQCQSGHLLLGSTTRTCQTDLTWSGTEPECIPHSCKQPRSPPHATVAPSIACADLMDPGVEKCLCAESDQNRQRKRPCLFKGRRVQKQACPTTCSPQAYVWKGSLEYKAAKQPVTLTITSFNATSGRVNVTLSNRNSELLLSGVYKSSEARLTLRLYHTRALVHGTHAKITEETWTMDGFVSAEQEGGPYVFQGYIQGRDYGQFGLQRQGQNITETTRSSEAPPGTNSSSVAVAILVPFFALIFAGFGFYLYKQRRTDKAEFSGCSAHENSNGQATFENPMYNTNTKSIESKVVRFDPSLNTVCTMV</sequence>
<evidence type="ECO:0000259" key="10">
    <source>
        <dbReference type="PROSITE" id="PS50923"/>
    </source>
</evidence>
<dbReference type="PANTHER" id="PTHR45656:SF4">
    <property type="entry name" value="PROTEIN CBR-CLEC-78"/>
    <property type="match status" value="1"/>
</dbReference>
<dbReference type="InterPro" id="IPR051277">
    <property type="entry name" value="SEZ6_CSMD_C4BPB_Regulators"/>
</dbReference>
<keyword evidence="4" id="KW-0677">Repeat</keyword>
<dbReference type="SUPFAM" id="SSF57535">
    <property type="entry name" value="Complement control module/SCR domain"/>
    <property type="match status" value="9"/>
</dbReference>
<dbReference type="GO" id="GO:0016020">
    <property type="term" value="C:membrane"/>
    <property type="evidence" value="ECO:0007669"/>
    <property type="project" value="UniProtKB-SubCell"/>
</dbReference>
<evidence type="ECO:0000256" key="9">
    <source>
        <dbReference type="SAM" id="Phobius"/>
    </source>
</evidence>
<feature type="domain" description="Sushi" evidence="10">
    <location>
        <begin position="302"/>
        <end position="361"/>
    </location>
</feature>
<keyword evidence="6 8" id="KW-1015">Disulfide bond</keyword>
<dbReference type="Proteomes" id="UP000327468">
    <property type="component" value="Chromosome 22"/>
</dbReference>
<dbReference type="Gene3D" id="2.10.70.10">
    <property type="entry name" value="Complement Module, domain 1"/>
    <property type="match status" value="9"/>
</dbReference>
<feature type="disulfide bond" evidence="8">
    <location>
        <begin position="390"/>
        <end position="417"/>
    </location>
</feature>
<dbReference type="InterPro" id="IPR035976">
    <property type="entry name" value="Sushi/SCR/CCP_sf"/>
</dbReference>
<dbReference type="Pfam" id="PF00084">
    <property type="entry name" value="Sushi"/>
    <property type="match status" value="9"/>
</dbReference>
<feature type="disulfide bond" evidence="8">
    <location>
        <begin position="448"/>
        <end position="475"/>
    </location>
</feature>
<feature type="disulfide bond" evidence="8">
    <location>
        <begin position="32"/>
        <end position="59"/>
    </location>
</feature>
<feature type="domain" description="Sushi" evidence="10">
    <location>
        <begin position="4"/>
        <end position="61"/>
    </location>
</feature>
<dbReference type="PANTHER" id="PTHR45656">
    <property type="entry name" value="PROTEIN CBR-CLEC-78"/>
    <property type="match status" value="1"/>
</dbReference>
<keyword evidence="12" id="KW-1185">Reference proteome</keyword>
<evidence type="ECO:0000313" key="11">
    <source>
        <dbReference type="EMBL" id="KAB5532897.1"/>
    </source>
</evidence>
<proteinExistence type="predicted"/>
<feature type="transmembrane region" description="Helical" evidence="9">
    <location>
        <begin position="738"/>
        <end position="759"/>
    </location>
</feature>
<evidence type="ECO:0000256" key="2">
    <source>
        <dbReference type="ARBA" id="ARBA00022659"/>
    </source>
</evidence>
<evidence type="ECO:0000256" key="7">
    <source>
        <dbReference type="ARBA" id="ARBA00023180"/>
    </source>
</evidence>
<dbReference type="CDD" id="cd00033">
    <property type="entry name" value="CCP"/>
    <property type="match status" value="9"/>
</dbReference>
<reference evidence="11 12" key="1">
    <citation type="submission" date="2019-06" db="EMBL/GenBank/DDBJ databases">
        <title>A chromosome-scale genome assembly of the striped catfish, Pangasianodon hypophthalmus.</title>
        <authorList>
            <person name="Wen M."/>
            <person name="Zahm M."/>
            <person name="Roques C."/>
            <person name="Cabau C."/>
            <person name="Klopp C."/>
            <person name="Donnadieu C."/>
            <person name="Jouanno E."/>
            <person name="Avarre J.-C."/>
            <person name="Campet M."/>
            <person name="Ha T.T.T."/>
            <person name="Dugue R."/>
            <person name="Lampietro C."/>
            <person name="Louis A."/>
            <person name="Herpin A."/>
            <person name="Echchiki A."/>
            <person name="Berthelot C."/>
            <person name="Parey E."/>
            <person name="Roest-Crollius H."/>
            <person name="Braasch I."/>
            <person name="Postlethwait J."/>
            <person name="Bobe J."/>
            <person name="Montfort J."/>
            <person name="Bouchez O."/>
            <person name="Begum T."/>
            <person name="Schartl M."/>
            <person name="Guiguen Y."/>
        </authorList>
    </citation>
    <scope>NUCLEOTIDE SEQUENCE [LARGE SCALE GENOMIC DNA]</scope>
    <source>
        <strain evidence="11 12">Indonesia</strain>
        <tissue evidence="11">Blood</tissue>
    </source>
</reference>
<feature type="domain" description="Sushi" evidence="10">
    <location>
        <begin position="62"/>
        <end position="123"/>
    </location>
</feature>
<keyword evidence="2 8" id="KW-0768">Sushi</keyword>
<feature type="disulfide bond" evidence="8">
    <location>
        <begin position="94"/>
        <end position="121"/>
    </location>
</feature>
<comment type="subcellular location">
    <subcellularLocation>
        <location evidence="1">Membrane</location>
    </subcellularLocation>
</comment>
<dbReference type="FunFam" id="2.10.70.10:FF:000002">
    <property type="entry name" value="CUB and Sushi multiple domains 3"/>
    <property type="match status" value="1"/>
</dbReference>
<evidence type="ECO:0000313" key="12">
    <source>
        <dbReference type="Proteomes" id="UP000327468"/>
    </source>
</evidence>
<keyword evidence="3" id="KW-0732">Signal</keyword>
<evidence type="ECO:0000256" key="6">
    <source>
        <dbReference type="ARBA" id="ARBA00023157"/>
    </source>
</evidence>
<feature type="disulfide bond" evidence="8">
    <location>
        <begin position="152"/>
        <end position="179"/>
    </location>
</feature>
<accession>A0A5N5KRD0</accession>
<evidence type="ECO:0000256" key="3">
    <source>
        <dbReference type="ARBA" id="ARBA00022729"/>
    </source>
</evidence>
<feature type="disulfide bond" evidence="8">
    <location>
        <begin position="272"/>
        <end position="299"/>
    </location>
</feature>
<feature type="domain" description="Sushi" evidence="10">
    <location>
        <begin position="243"/>
        <end position="301"/>
    </location>
</feature>
<feature type="domain" description="Sushi" evidence="10">
    <location>
        <begin position="362"/>
        <end position="419"/>
    </location>
</feature>
<feature type="disulfide bond" evidence="8">
    <location>
        <begin position="510"/>
        <end position="537"/>
    </location>
</feature>
<comment type="caution">
    <text evidence="11">The sequence shown here is derived from an EMBL/GenBank/DDBJ whole genome shotgun (WGS) entry which is preliminary data.</text>
</comment>
<protein>
    <recommendedName>
        <fullName evidence="10">Sushi domain-containing protein</fullName>
    </recommendedName>
</protein>
<dbReference type="InterPro" id="IPR000436">
    <property type="entry name" value="Sushi_SCR_CCP_dom"/>
</dbReference>
<feature type="domain" description="Sushi" evidence="10">
    <location>
        <begin position="420"/>
        <end position="477"/>
    </location>
</feature>
<dbReference type="AlphaFoldDB" id="A0A5N5KRD0"/>
<dbReference type="PROSITE" id="PS50923">
    <property type="entry name" value="SUSHI"/>
    <property type="match status" value="9"/>
</dbReference>
<feature type="domain" description="Sushi" evidence="10">
    <location>
        <begin position="481"/>
        <end position="539"/>
    </location>
</feature>
<feature type="disulfide bond" evidence="8">
    <location>
        <begin position="213"/>
        <end position="240"/>
    </location>
</feature>
<evidence type="ECO:0000256" key="5">
    <source>
        <dbReference type="ARBA" id="ARBA00023136"/>
    </source>
</evidence>
<comment type="caution">
    <text evidence="8">Lacks conserved residue(s) required for the propagation of feature annotation.</text>
</comment>
<dbReference type="FunFam" id="2.10.70.10:FF:000011">
    <property type="entry name" value="CUB and sushi domain-containing protein 3 isoform A"/>
    <property type="match status" value="4"/>
</dbReference>
<dbReference type="EMBL" id="VFJC01000023">
    <property type="protein sequence ID" value="KAB5532897.1"/>
    <property type="molecule type" value="Genomic_DNA"/>
</dbReference>
<keyword evidence="5 9" id="KW-0472">Membrane</keyword>
<dbReference type="SMART" id="SM00032">
    <property type="entry name" value="CCP"/>
    <property type="match status" value="9"/>
</dbReference>
<feature type="domain" description="Sushi" evidence="10">
    <location>
        <begin position="185"/>
        <end position="242"/>
    </location>
</feature>